<protein>
    <submittedName>
        <fullName evidence="1">Uncharacterized protein</fullName>
    </submittedName>
</protein>
<dbReference type="EMBL" id="JAHRIO010011821">
    <property type="protein sequence ID" value="MEQ2162459.1"/>
    <property type="molecule type" value="Genomic_DNA"/>
</dbReference>
<evidence type="ECO:0000313" key="1">
    <source>
        <dbReference type="EMBL" id="MEQ2162459.1"/>
    </source>
</evidence>
<organism evidence="1 2">
    <name type="scientific">Goodea atripinnis</name>
    <dbReference type="NCBI Taxonomy" id="208336"/>
    <lineage>
        <taxon>Eukaryota</taxon>
        <taxon>Metazoa</taxon>
        <taxon>Chordata</taxon>
        <taxon>Craniata</taxon>
        <taxon>Vertebrata</taxon>
        <taxon>Euteleostomi</taxon>
        <taxon>Actinopterygii</taxon>
        <taxon>Neopterygii</taxon>
        <taxon>Teleostei</taxon>
        <taxon>Neoteleostei</taxon>
        <taxon>Acanthomorphata</taxon>
        <taxon>Ovalentaria</taxon>
        <taxon>Atherinomorphae</taxon>
        <taxon>Cyprinodontiformes</taxon>
        <taxon>Goodeidae</taxon>
        <taxon>Goodea</taxon>
    </lineage>
</organism>
<evidence type="ECO:0000313" key="2">
    <source>
        <dbReference type="Proteomes" id="UP001476798"/>
    </source>
</evidence>
<dbReference type="Proteomes" id="UP001476798">
    <property type="component" value="Unassembled WGS sequence"/>
</dbReference>
<name>A0ABV0MTK6_9TELE</name>
<keyword evidence="2" id="KW-1185">Reference proteome</keyword>
<comment type="caution">
    <text evidence="1">The sequence shown here is derived from an EMBL/GenBank/DDBJ whole genome shotgun (WGS) entry which is preliminary data.</text>
</comment>
<reference evidence="1 2" key="1">
    <citation type="submission" date="2021-06" db="EMBL/GenBank/DDBJ databases">
        <authorList>
            <person name="Palmer J.M."/>
        </authorList>
    </citation>
    <scope>NUCLEOTIDE SEQUENCE [LARGE SCALE GENOMIC DNA]</scope>
    <source>
        <strain evidence="1 2">GA_2019</strain>
        <tissue evidence="1">Muscle</tissue>
    </source>
</reference>
<gene>
    <name evidence="1" type="ORF">GOODEAATRI_019976</name>
</gene>
<proteinExistence type="predicted"/>
<sequence length="102" mass="10773">MDPFPHLPEVSLPERPSTPPITCLSTLALPVAPPGTFFINTLSTCQTQFCGLTYLLQMFISLIVTVSSTPLKETCTISSLFPTTVAVVSSPSGCPEIVPGSC</sequence>
<accession>A0ABV0MTK6</accession>